<dbReference type="InterPro" id="IPR008979">
    <property type="entry name" value="Galactose-bd-like_sf"/>
</dbReference>
<dbReference type="InterPro" id="IPR001764">
    <property type="entry name" value="Glyco_hydro_3_N"/>
</dbReference>
<dbReference type="InterPro" id="IPR036962">
    <property type="entry name" value="Glyco_hydro_3_N_sf"/>
</dbReference>
<dbReference type="SUPFAM" id="SSF52279">
    <property type="entry name" value="Beta-D-glucan exohydrolase, C-terminal domain"/>
    <property type="match status" value="1"/>
</dbReference>
<dbReference type="GO" id="GO:0008422">
    <property type="term" value="F:beta-glucosidase activity"/>
    <property type="evidence" value="ECO:0007669"/>
    <property type="project" value="UniProtKB-ARBA"/>
</dbReference>
<evidence type="ECO:0000256" key="1">
    <source>
        <dbReference type="ARBA" id="ARBA00005336"/>
    </source>
</evidence>
<comment type="similarity">
    <text evidence="1">Belongs to the glycosyl hydrolase 3 family.</text>
</comment>
<keyword evidence="3 8" id="KW-0378">Hydrolase</keyword>
<dbReference type="SMART" id="SM01217">
    <property type="entry name" value="Fn3_like"/>
    <property type="match status" value="1"/>
</dbReference>
<keyword evidence="2" id="KW-0732">Signal</keyword>
<dbReference type="Gene3D" id="3.20.20.300">
    <property type="entry name" value="Glycoside hydrolase, family 3, N-terminal domain"/>
    <property type="match status" value="1"/>
</dbReference>
<evidence type="ECO:0000256" key="4">
    <source>
        <dbReference type="ARBA" id="ARBA00058905"/>
    </source>
</evidence>
<dbReference type="CDD" id="cd23343">
    <property type="entry name" value="beta-trefoil_FSCN_BglX-like"/>
    <property type="match status" value="1"/>
</dbReference>
<reference evidence="8" key="1">
    <citation type="submission" date="2024-06" db="EMBL/GenBank/DDBJ databases">
        <title>Kribbella sp. strain HUAS MG21 genome sequences.</title>
        <authorList>
            <person name="Mo P."/>
        </authorList>
    </citation>
    <scope>NUCLEOTIDE SEQUENCE</scope>
    <source>
        <strain evidence="8">HUAS MG21</strain>
    </source>
</reference>
<dbReference type="PANTHER" id="PTHR42721:SF3">
    <property type="entry name" value="BETA-D-XYLOSIDASE 5-RELATED"/>
    <property type="match status" value="1"/>
</dbReference>
<dbReference type="CDD" id="cd04084">
    <property type="entry name" value="CBM6_xylanase-like"/>
    <property type="match status" value="1"/>
</dbReference>
<evidence type="ECO:0000259" key="7">
    <source>
        <dbReference type="SMART" id="SM01217"/>
    </source>
</evidence>
<feature type="domain" description="Fibronectin type III-like" evidence="7">
    <location>
        <begin position="729"/>
        <end position="799"/>
    </location>
</feature>
<dbReference type="Gene3D" id="2.60.120.380">
    <property type="match status" value="1"/>
</dbReference>
<evidence type="ECO:0000259" key="6">
    <source>
        <dbReference type="SMART" id="SM00606"/>
    </source>
</evidence>
<dbReference type="PRINTS" id="PR00133">
    <property type="entry name" value="GLHYDRLASE3"/>
</dbReference>
<accession>A0AAU7TEA7</accession>
<evidence type="ECO:0000256" key="2">
    <source>
        <dbReference type="ARBA" id="ARBA00022729"/>
    </source>
</evidence>
<dbReference type="InterPro" id="IPR005084">
    <property type="entry name" value="CBM6"/>
</dbReference>
<dbReference type="Pfam" id="PF01915">
    <property type="entry name" value="Glyco_hydro_3_C"/>
    <property type="match status" value="1"/>
</dbReference>
<dbReference type="SMART" id="SM00606">
    <property type="entry name" value="CBD_IV"/>
    <property type="match status" value="1"/>
</dbReference>
<dbReference type="Gene3D" id="2.60.120.260">
    <property type="entry name" value="Galactose-binding domain-like"/>
    <property type="match status" value="1"/>
</dbReference>
<dbReference type="AlphaFoldDB" id="A0AAU7TEA7"/>
<dbReference type="SUPFAM" id="SSF50405">
    <property type="entry name" value="Actin-crosslinking proteins"/>
    <property type="match status" value="1"/>
</dbReference>
<dbReference type="Gene3D" id="3.40.50.1700">
    <property type="entry name" value="Glycoside hydrolase family 3 C-terminal domain"/>
    <property type="match status" value="1"/>
</dbReference>
<dbReference type="RefSeq" id="WP_350277917.1">
    <property type="nucleotide sequence ID" value="NZ_CP158165.1"/>
</dbReference>
<dbReference type="FunFam" id="2.60.40.10:FF:000495">
    <property type="entry name" value="Periplasmic beta-glucosidase"/>
    <property type="match status" value="1"/>
</dbReference>
<dbReference type="InterPro" id="IPR017853">
    <property type="entry name" value="GH"/>
</dbReference>
<dbReference type="GO" id="GO:0031222">
    <property type="term" value="P:arabinan catabolic process"/>
    <property type="evidence" value="ECO:0007669"/>
    <property type="project" value="TreeGrafter"/>
</dbReference>
<proteinExistence type="inferred from homology"/>
<dbReference type="GO" id="GO:0045493">
    <property type="term" value="P:xylan catabolic process"/>
    <property type="evidence" value="ECO:0007669"/>
    <property type="project" value="InterPro"/>
</dbReference>
<dbReference type="GO" id="GO:0030246">
    <property type="term" value="F:carbohydrate binding"/>
    <property type="evidence" value="ECO:0007669"/>
    <property type="project" value="InterPro"/>
</dbReference>
<name>A0AAU7TEA7_9ACTN</name>
<dbReference type="GO" id="GO:0009044">
    <property type="term" value="F:xylan 1,4-beta-xylosidase activity"/>
    <property type="evidence" value="ECO:0007669"/>
    <property type="project" value="InterPro"/>
</dbReference>
<feature type="domain" description="Cellulose binding type IV" evidence="6">
    <location>
        <begin position="816"/>
        <end position="941"/>
    </location>
</feature>
<protein>
    <recommendedName>
        <fullName evidence="5">Exo-alpha-(1-&gt;6)-L-arabinopyranosidase</fullName>
    </recommendedName>
</protein>
<dbReference type="Pfam" id="PF03422">
    <property type="entry name" value="CBM_6"/>
    <property type="match status" value="1"/>
</dbReference>
<sequence>MSTPATPPFRDPARPLAERITDLLTRLTPDEKLALLHQYQAPVDRLGLDAFRTGTEALHGVAWLGPATVFPQAIGLATSWNPDLVRAVGDAVGDEVRVFHRKDPAGVGLNVWAPVVNPLRDPRWGRNEEGYAEDPWLTGVVATAYGRGLAGAHPTYLKTAPTLKHFLAYNNETDRCRTSSNLPPRVVHDYELPAFRAPIESGAAVGVMPSYNLVNGRPAHLSPLVNDALRTWTTDDLLVVSDAYAPGNLFGLQQYHADGPTAYAAALKAGVDSFTQDNTDSGPTIGRLTEALDRGLISTDDIDTAVRRVLAIRFRLGEFDPPELDPYRSLAPDLVNCTAHRRLAHDAARQAIVLLKHESQVLPLNASAIKRIAVVGPLAGVLSADWYAGTLPYQVTALDGIVERLGADRVEYCEGVDRIALRVAGSRSYLTIGPDAVLRSESSTAGAAPEGCEFDLFDWGGAAWALRSARNGQHLTVTDDGELVADQPGPNGWEVKQTFRLQRIDGQLVVNHLHSGRYLSVDAAGVVSLADEGTPLELDVLVDGAARAAELAGRADVAIVVVGNHPLVNGRETEDRASLELPAGQDRLLREVREANAQTVLVLSSSYPFAITWAQERLPAILWSAHGGQEYGRALADVLFGDTDPTGRLTQTWYQSAADLPSLLDYDIIATDATYLYFRGTPLYPFGHGLSYTTFAYSDLRLSARSIDADGEVRVTCTVTNTGDRPGGEVVQLYTHQQRSRVKQPLRQLRGFRRVSLLPGESTDVELTIAAADLGFWDVTRDRRCVETARHSILVGRSCSDLRLTATLDVVGEQIPPRHFGHLAATSFDEYCAMTLTTASRDHGDAVISLEPQSWLAFHDVTMTAQDNCTITAGNRGTTPATIELRLDDPLHGELLGTVRVPPAEQLTTITGPLVPVAGVHTLYAVFSAADVVLESLTAVRR</sequence>
<gene>
    <name evidence="8" type="ORF">ABN611_01530</name>
</gene>
<evidence type="ECO:0000256" key="5">
    <source>
        <dbReference type="ARBA" id="ARBA00074219"/>
    </source>
</evidence>
<dbReference type="GO" id="GO:0046556">
    <property type="term" value="F:alpha-L-arabinofuranosidase activity"/>
    <property type="evidence" value="ECO:0007669"/>
    <property type="project" value="TreeGrafter"/>
</dbReference>
<dbReference type="InterPro" id="IPR008999">
    <property type="entry name" value="Actin-crosslinking"/>
</dbReference>
<evidence type="ECO:0000313" key="8">
    <source>
        <dbReference type="EMBL" id="XBV25102.1"/>
    </source>
</evidence>
<dbReference type="InterPro" id="IPR036881">
    <property type="entry name" value="Glyco_hydro_3_C_sf"/>
</dbReference>
<organism evidence="8">
    <name type="scientific">Kribbella sp. HUAS MG21</name>
    <dbReference type="NCBI Taxonomy" id="3160966"/>
    <lineage>
        <taxon>Bacteria</taxon>
        <taxon>Bacillati</taxon>
        <taxon>Actinomycetota</taxon>
        <taxon>Actinomycetes</taxon>
        <taxon>Propionibacteriales</taxon>
        <taxon>Kribbellaceae</taxon>
        <taxon>Kribbella</taxon>
    </lineage>
</organism>
<comment type="function">
    <text evidence="4">Catalyzes the hydrolysis of a non-reducing terminal alpha-L-arabinopyranosidic linkage in ginsenoside Rb2 (alpha-L-arabinopyranosyl-(1-&gt;6)-alpha-D-glucopyranosyl) to release alpha-D-glucopyranosyl (Rd). It is not able to hydrolyze alpha-L-arabinofuranosyl-(1-&gt;6)-alpha-D-glucopyranosyl (Rc).</text>
</comment>
<dbReference type="EMBL" id="CP158165">
    <property type="protein sequence ID" value="XBV25102.1"/>
    <property type="molecule type" value="Genomic_DNA"/>
</dbReference>
<dbReference type="InterPro" id="IPR044993">
    <property type="entry name" value="BXL"/>
</dbReference>
<dbReference type="SUPFAM" id="SSF51445">
    <property type="entry name" value="(Trans)glycosidases"/>
    <property type="match status" value="1"/>
</dbReference>
<dbReference type="InterPro" id="IPR026891">
    <property type="entry name" value="Fn3-like"/>
</dbReference>
<dbReference type="Pfam" id="PF14310">
    <property type="entry name" value="Fn3-like"/>
    <property type="match status" value="1"/>
</dbReference>
<dbReference type="PANTHER" id="PTHR42721">
    <property type="entry name" value="SUGAR HYDROLASE-RELATED"/>
    <property type="match status" value="1"/>
</dbReference>
<dbReference type="Gene3D" id="2.60.40.10">
    <property type="entry name" value="Immunoglobulins"/>
    <property type="match status" value="1"/>
</dbReference>
<dbReference type="InterPro" id="IPR002772">
    <property type="entry name" value="Glyco_hydro_3_C"/>
</dbReference>
<dbReference type="InterPro" id="IPR013783">
    <property type="entry name" value="Ig-like_fold"/>
</dbReference>
<dbReference type="InterPro" id="IPR006584">
    <property type="entry name" value="Cellulose-bd_IV"/>
</dbReference>
<evidence type="ECO:0000256" key="3">
    <source>
        <dbReference type="ARBA" id="ARBA00022801"/>
    </source>
</evidence>
<dbReference type="Pfam" id="PF00933">
    <property type="entry name" value="Glyco_hydro_3"/>
    <property type="match status" value="1"/>
</dbReference>
<dbReference type="SUPFAM" id="SSF49785">
    <property type="entry name" value="Galactose-binding domain-like"/>
    <property type="match status" value="1"/>
</dbReference>